<sequence precursor="true">MSTRALAVVAAAVGLLGVGCGSQKTDSTAAPSSSPEASTAQSSQTKTSGFQPFTPTTDPCSLVGSERLGTQGVAPIKSHVMDDSGTGIQQCTYEDADGQEVLNVKLFKNSNGAANFRAIHLRILQADGAEIYVMKDEPSECGVGLLGPEDNIAQFEFEPGSAAVAAAALPAGQTWCDFSAPVIAEANKKLGWVK</sequence>
<reference evidence="4 5" key="1">
    <citation type="journal article" date="2019" name="Sci. Rep.">
        <title>Extended insight into the Mycobacterium chelonae-abscessus complex through whole genome sequencing of Mycobacterium salmoniphilum outbreak and Mycobacterium salmoniphilum-like strains.</title>
        <authorList>
            <person name="Behra P.R.K."/>
            <person name="Das S."/>
            <person name="Pettersson B.M.F."/>
            <person name="Shirreff L."/>
            <person name="DuCote T."/>
            <person name="Jacobsson K.G."/>
            <person name="Ennis D.G."/>
            <person name="Kirsebom L.A."/>
        </authorList>
    </citation>
    <scope>NUCLEOTIDE SEQUENCE [LARGE SCALE GENOMIC DNA]</scope>
    <source>
        <strain evidence="3 4">CCUG 60883</strain>
        <strain evidence="2 5">CCUG 60885</strain>
    </source>
</reference>
<dbReference type="EMBL" id="PECM01000008">
    <property type="protein sequence ID" value="TEA05970.1"/>
    <property type="molecule type" value="Genomic_DNA"/>
</dbReference>
<feature type="compositionally biased region" description="Polar residues" evidence="1">
    <location>
        <begin position="49"/>
        <end position="59"/>
    </location>
</feature>
<dbReference type="PROSITE" id="PS51257">
    <property type="entry name" value="PROKAR_LIPOPROTEIN"/>
    <property type="match status" value="1"/>
</dbReference>
<evidence type="ECO:0000313" key="3">
    <source>
        <dbReference type="EMBL" id="TEA05970.1"/>
    </source>
</evidence>
<name>A0A4V3HZX8_9MYCO</name>
<evidence type="ECO:0000313" key="2">
    <source>
        <dbReference type="EMBL" id="TDZ96875.1"/>
    </source>
</evidence>
<proteinExistence type="predicted"/>
<gene>
    <name evidence="3" type="ORF">CCUG60883_03276</name>
    <name evidence="2" type="ORF">CCUG60885_03019</name>
</gene>
<feature type="compositionally biased region" description="Low complexity" evidence="1">
    <location>
        <begin position="25"/>
        <end position="48"/>
    </location>
</feature>
<protein>
    <recommendedName>
        <fullName evidence="6">DUF3558 domain-containing protein</fullName>
    </recommendedName>
</protein>
<comment type="caution">
    <text evidence="2">The sequence shown here is derived from an EMBL/GenBank/DDBJ whole genome shotgun (WGS) entry which is preliminary data.</text>
</comment>
<dbReference type="AlphaFoldDB" id="A0A4V3HZX8"/>
<evidence type="ECO:0008006" key="6">
    <source>
        <dbReference type="Google" id="ProtNLM"/>
    </source>
</evidence>
<organism evidence="2 5">
    <name type="scientific">Mycobacteroides salmoniphilum</name>
    <dbReference type="NCBI Taxonomy" id="404941"/>
    <lineage>
        <taxon>Bacteria</taxon>
        <taxon>Bacillati</taxon>
        <taxon>Actinomycetota</taxon>
        <taxon>Actinomycetes</taxon>
        <taxon>Mycobacteriales</taxon>
        <taxon>Mycobacteriaceae</taxon>
        <taxon>Mycobacteroides</taxon>
    </lineage>
</organism>
<accession>A0A4V3HZX8</accession>
<dbReference type="Proteomes" id="UP000295685">
    <property type="component" value="Unassembled WGS sequence"/>
</dbReference>
<dbReference type="EMBL" id="PECK01000003">
    <property type="protein sequence ID" value="TDZ96875.1"/>
    <property type="molecule type" value="Genomic_DNA"/>
</dbReference>
<evidence type="ECO:0000256" key="1">
    <source>
        <dbReference type="SAM" id="MobiDB-lite"/>
    </source>
</evidence>
<dbReference type="Proteomes" id="UP000294844">
    <property type="component" value="Unassembled WGS sequence"/>
</dbReference>
<evidence type="ECO:0000313" key="4">
    <source>
        <dbReference type="Proteomes" id="UP000294844"/>
    </source>
</evidence>
<evidence type="ECO:0000313" key="5">
    <source>
        <dbReference type="Proteomes" id="UP000295685"/>
    </source>
</evidence>
<feature type="region of interest" description="Disordered" evidence="1">
    <location>
        <begin position="23"/>
        <end position="65"/>
    </location>
</feature>
<keyword evidence="4" id="KW-1185">Reference proteome</keyword>